<evidence type="ECO:0000256" key="5">
    <source>
        <dbReference type="ARBA" id="ARBA00023136"/>
    </source>
</evidence>
<comment type="subcellular location">
    <subcellularLocation>
        <location evidence="1">Cell membrane</location>
        <topology evidence="1">Multi-pass membrane protein</topology>
    </subcellularLocation>
</comment>
<accession>A0A086ACX1</accession>
<keyword evidence="8" id="KW-1185">Reference proteome</keyword>
<dbReference type="PANTHER" id="PTHR30250">
    <property type="entry name" value="PST FAMILY PREDICTED COLANIC ACID TRANSPORTER"/>
    <property type="match status" value="1"/>
</dbReference>
<name>A0A086ACX1_9FLAO</name>
<dbReference type="AlphaFoldDB" id="A0A086ACX1"/>
<dbReference type="EMBL" id="JPRH01000001">
    <property type="protein sequence ID" value="KFF14535.1"/>
    <property type="molecule type" value="Genomic_DNA"/>
</dbReference>
<feature type="transmembrane region" description="Helical" evidence="6">
    <location>
        <begin position="84"/>
        <end position="104"/>
    </location>
</feature>
<protein>
    <recommendedName>
        <fullName evidence="9">Polysaccharide biosynthesis protein</fullName>
    </recommendedName>
</protein>
<feature type="transmembrane region" description="Helical" evidence="6">
    <location>
        <begin position="21"/>
        <end position="39"/>
    </location>
</feature>
<keyword evidence="4 6" id="KW-1133">Transmembrane helix</keyword>
<dbReference type="STRING" id="445961.IW15_03630"/>
<feature type="transmembrane region" description="Helical" evidence="6">
    <location>
        <begin position="242"/>
        <end position="265"/>
    </location>
</feature>
<evidence type="ECO:0000256" key="4">
    <source>
        <dbReference type="ARBA" id="ARBA00022989"/>
    </source>
</evidence>
<comment type="caution">
    <text evidence="7">The sequence shown here is derived from an EMBL/GenBank/DDBJ whole genome shotgun (WGS) entry which is preliminary data.</text>
</comment>
<evidence type="ECO:0000256" key="2">
    <source>
        <dbReference type="ARBA" id="ARBA00022475"/>
    </source>
</evidence>
<dbReference type="eggNOG" id="COG2244">
    <property type="taxonomic scope" value="Bacteria"/>
</dbReference>
<keyword evidence="2" id="KW-1003">Cell membrane</keyword>
<evidence type="ECO:0000256" key="1">
    <source>
        <dbReference type="ARBA" id="ARBA00004651"/>
    </source>
</evidence>
<keyword evidence="5 6" id="KW-0472">Membrane</keyword>
<feature type="transmembrane region" description="Helical" evidence="6">
    <location>
        <begin position="142"/>
        <end position="161"/>
    </location>
</feature>
<dbReference type="RefSeq" id="WP_034709320.1">
    <property type="nucleotide sequence ID" value="NZ_JPRH01000001.1"/>
</dbReference>
<feature type="transmembrane region" description="Helical" evidence="6">
    <location>
        <begin position="45"/>
        <end position="64"/>
    </location>
</feature>
<feature type="transmembrane region" description="Helical" evidence="6">
    <location>
        <begin position="379"/>
        <end position="405"/>
    </location>
</feature>
<evidence type="ECO:0000313" key="7">
    <source>
        <dbReference type="EMBL" id="KFF14535.1"/>
    </source>
</evidence>
<feature type="transmembrane region" description="Helical" evidence="6">
    <location>
        <begin position="292"/>
        <end position="316"/>
    </location>
</feature>
<feature type="transmembrane region" description="Helical" evidence="6">
    <location>
        <begin position="110"/>
        <end position="130"/>
    </location>
</feature>
<sequence>MFLNKLKRINSSHITTIFKGNFISKFVLVIGGLLLAKYYGSSEYGVFSIYLSITSIFGVLLSLAQEHLIVLEGNETDVNNNFSASSIICIGVMLVSFLLVFIPFNIPKHILLLGIFSGYLFLFTNNAKFLLAKKKLFKHISILTLIDSVVSFLFQVLFVFIKVEDGLVIGSLIGYAAAFIAAIYYSKKYFSAPDFNRYFENAKKRPELFKYSYPSTLINALGNNLMPILISLYFASSLLGEYSLAVKIMSVPLLLISSSIATVYYPKAAEINNSGANSSQELFAYTKKMSLLNFYIIFSFYVLINVVGIPILQLFFNKNWEHLGLFIFLMSFGYLTRSLINPIADILTILKRNNVALLFNIYLFLANIAAIFIGKEQGITYLVGIFSLFLFLGYGFLYFYIMLILKKNESN</sequence>
<reference evidence="7 8" key="1">
    <citation type="submission" date="2014-07" db="EMBL/GenBank/DDBJ databases">
        <title>Genome of Chryseobacterium soli DSM 19298.</title>
        <authorList>
            <person name="Stropko S.J."/>
            <person name="Pipes S.E."/>
            <person name="Newman J."/>
        </authorList>
    </citation>
    <scope>NUCLEOTIDE SEQUENCE [LARGE SCALE GENOMIC DNA]</scope>
    <source>
        <strain evidence="7 8">DSM 19298</strain>
    </source>
</reference>
<gene>
    <name evidence="7" type="ORF">IW15_03630</name>
</gene>
<feature type="transmembrane region" description="Helical" evidence="6">
    <location>
        <begin position="322"/>
        <end position="343"/>
    </location>
</feature>
<evidence type="ECO:0000256" key="6">
    <source>
        <dbReference type="SAM" id="Phobius"/>
    </source>
</evidence>
<dbReference type="PANTHER" id="PTHR30250:SF28">
    <property type="entry name" value="POLYSACCHARIDE BIOSYNTHESIS PROTEIN"/>
    <property type="match status" value="1"/>
</dbReference>
<organism evidence="7 8">
    <name type="scientific">Chryseobacterium soli</name>
    <dbReference type="NCBI Taxonomy" id="445961"/>
    <lineage>
        <taxon>Bacteria</taxon>
        <taxon>Pseudomonadati</taxon>
        <taxon>Bacteroidota</taxon>
        <taxon>Flavobacteriia</taxon>
        <taxon>Flavobacteriales</taxon>
        <taxon>Weeksellaceae</taxon>
        <taxon>Chryseobacterium group</taxon>
        <taxon>Chryseobacterium</taxon>
    </lineage>
</organism>
<feature type="transmembrane region" description="Helical" evidence="6">
    <location>
        <begin position="355"/>
        <end position="373"/>
    </location>
</feature>
<evidence type="ECO:0000256" key="3">
    <source>
        <dbReference type="ARBA" id="ARBA00022692"/>
    </source>
</evidence>
<dbReference type="OrthoDB" id="1198610at2"/>
<dbReference type="Proteomes" id="UP000028705">
    <property type="component" value="Unassembled WGS sequence"/>
</dbReference>
<dbReference type="Pfam" id="PF13440">
    <property type="entry name" value="Polysacc_synt_3"/>
    <property type="match status" value="1"/>
</dbReference>
<evidence type="ECO:0000313" key="8">
    <source>
        <dbReference type="Proteomes" id="UP000028705"/>
    </source>
</evidence>
<feature type="transmembrane region" description="Helical" evidence="6">
    <location>
        <begin position="167"/>
        <end position="185"/>
    </location>
</feature>
<dbReference type="InterPro" id="IPR050833">
    <property type="entry name" value="Poly_Biosynth_Transport"/>
</dbReference>
<keyword evidence="3 6" id="KW-0812">Transmembrane</keyword>
<dbReference type="GO" id="GO:0005886">
    <property type="term" value="C:plasma membrane"/>
    <property type="evidence" value="ECO:0007669"/>
    <property type="project" value="UniProtKB-SubCell"/>
</dbReference>
<feature type="transmembrane region" description="Helical" evidence="6">
    <location>
        <begin position="213"/>
        <end position="236"/>
    </location>
</feature>
<proteinExistence type="predicted"/>
<evidence type="ECO:0008006" key="9">
    <source>
        <dbReference type="Google" id="ProtNLM"/>
    </source>
</evidence>